<dbReference type="Pfam" id="PF10412">
    <property type="entry name" value="TrwB_AAD_bind"/>
    <property type="match status" value="1"/>
</dbReference>
<protein>
    <submittedName>
        <fullName evidence="9">Putative conjugative transfer protein TraD</fullName>
    </submittedName>
</protein>
<feature type="transmembrane region" description="Helical" evidence="6">
    <location>
        <begin position="150"/>
        <end position="171"/>
    </location>
</feature>
<name>D4N359_RICFI</name>
<evidence type="ECO:0000256" key="3">
    <source>
        <dbReference type="ARBA" id="ARBA00022692"/>
    </source>
</evidence>
<keyword evidence="9" id="KW-0614">Plasmid</keyword>
<dbReference type="AlphaFoldDB" id="D4N359"/>
<dbReference type="InterPro" id="IPR051539">
    <property type="entry name" value="T4SS-coupling_protein"/>
</dbReference>
<evidence type="ECO:0000256" key="2">
    <source>
        <dbReference type="ARBA" id="ARBA00022475"/>
    </source>
</evidence>
<organism evidence="9">
    <name type="scientific">Rickettsia felis</name>
    <name type="common">Rickettsia azadi</name>
    <dbReference type="NCBI Taxonomy" id="42862"/>
    <lineage>
        <taxon>Bacteria</taxon>
        <taxon>Pseudomonadati</taxon>
        <taxon>Pseudomonadota</taxon>
        <taxon>Alphaproteobacteria</taxon>
        <taxon>Rickettsiales</taxon>
        <taxon>Rickettsiaceae</taxon>
        <taxon>Rickettsieae</taxon>
        <taxon>Rickettsia</taxon>
        <taxon>spotted fever group</taxon>
    </lineage>
</organism>
<reference evidence="9" key="1">
    <citation type="journal article" date="2010" name="Appl. Environ. Microbiol.">
        <title>Rickettsia felis infection in a common household insect pest, Liposcelis bostrychophila (Psocoptera: Liposcelidae).</title>
        <authorList>
            <person name="Behar A."/>
            <person name="McCormick L.J."/>
            <person name="Perlman S.J."/>
        </authorList>
    </citation>
    <scope>NUCLEOTIDE SEQUENCE</scope>
    <source>
        <plasmid evidence="9">pRF</plasmid>
    </source>
</reference>
<evidence type="ECO:0000256" key="1">
    <source>
        <dbReference type="ARBA" id="ARBA00004651"/>
    </source>
</evidence>
<geneLocation type="plasmid" evidence="9">
    <name>pRF</name>
</geneLocation>
<dbReference type="InterPro" id="IPR022585">
    <property type="entry name" value="TraD_N"/>
</dbReference>
<dbReference type="Gene3D" id="3.40.50.300">
    <property type="entry name" value="P-loop containing nucleotide triphosphate hydrolases"/>
    <property type="match status" value="1"/>
</dbReference>
<feature type="domain" description="TraD coupling protein N-terminal" evidence="8">
    <location>
        <begin position="57"/>
        <end position="133"/>
    </location>
</feature>
<gene>
    <name evidence="9" type="primary">traDF</name>
</gene>
<keyword evidence="4 6" id="KW-1133">Transmembrane helix</keyword>
<feature type="transmembrane region" description="Helical" evidence="6">
    <location>
        <begin position="47"/>
        <end position="69"/>
    </location>
</feature>
<keyword evidence="2" id="KW-1003">Cell membrane</keyword>
<evidence type="ECO:0000256" key="4">
    <source>
        <dbReference type="ARBA" id="ARBA00022989"/>
    </source>
</evidence>
<dbReference type="PANTHER" id="PTHR37937">
    <property type="entry name" value="CONJUGATIVE TRANSFER: DNA TRANSPORT"/>
    <property type="match status" value="1"/>
</dbReference>
<sequence length="334" mass="38289">MMNDLPVRHIFICHITYTMNLINRLMNIQEQGRFTRGAQIFAHQIRMLTRGITNALTVSLTASCMWLIFRILQKINILSLYYYCIECYVQLKLAVGQYFYDISQIGITFYDVKRQEWIYRSAEDFIHKFWYVTKHGTQITSFGSWLAGSAAFEVLGVFALTMPGITIFFWYRGIKTIGSQKLRGMDYVQASELTKILSKEKVASNIKFAGLPIVKDSERQHILITGTTGTGKTNMLNELLPQIRSNNEKAIIVDMTGSYVNKFYDPSNGDIILNPFDSRTSNWLPWNDIVDTEDFDDLASHFSSNNGMGRASFFDRTAELVLAEALKKYAVSRD</sequence>
<feature type="domain" description="Type IV secretion system coupling protein TraD DNA-binding" evidence="7">
    <location>
        <begin position="206"/>
        <end position="329"/>
    </location>
</feature>
<evidence type="ECO:0000259" key="7">
    <source>
        <dbReference type="Pfam" id="PF10412"/>
    </source>
</evidence>
<comment type="subcellular location">
    <subcellularLocation>
        <location evidence="1">Cell membrane</location>
        <topology evidence="1">Multi-pass membrane protein</topology>
    </subcellularLocation>
</comment>
<evidence type="ECO:0000313" key="9">
    <source>
        <dbReference type="EMBL" id="ADD74142.1"/>
    </source>
</evidence>
<dbReference type="GO" id="GO:0005886">
    <property type="term" value="C:plasma membrane"/>
    <property type="evidence" value="ECO:0007669"/>
    <property type="project" value="UniProtKB-SubCell"/>
</dbReference>
<dbReference type="PANTHER" id="PTHR37937:SF1">
    <property type="entry name" value="CONJUGATIVE TRANSFER: DNA TRANSPORT"/>
    <property type="match status" value="1"/>
</dbReference>
<dbReference type="InterPro" id="IPR019476">
    <property type="entry name" value="T4SS_TraD_DNA-bd"/>
</dbReference>
<dbReference type="SUPFAM" id="SSF52540">
    <property type="entry name" value="P-loop containing nucleoside triphosphate hydrolases"/>
    <property type="match status" value="1"/>
</dbReference>
<keyword evidence="5 6" id="KW-0472">Membrane</keyword>
<evidence type="ECO:0000256" key="6">
    <source>
        <dbReference type="SAM" id="Phobius"/>
    </source>
</evidence>
<accession>D4N359</accession>
<evidence type="ECO:0000256" key="5">
    <source>
        <dbReference type="ARBA" id="ARBA00023136"/>
    </source>
</evidence>
<keyword evidence="3 6" id="KW-0812">Transmembrane</keyword>
<dbReference type="InterPro" id="IPR027417">
    <property type="entry name" value="P-loop_NTPase"/>
</dbReference>
<dbReference type="EMBL" id="GQ329881">
    <property type="protein sequence ID" value="ADD74142.1"/>
    <property type="molecule type" value="Genomic_DNA"/>
</dbReference>
<evidence type="ECO:0000259" key="8">
    <source>
        <dbReference type="Pfam" id="PF12615"/>
    </source>
</evidence>
<dbReference type="Pfam" id="PF12615">
    <property type="entry name" value="TraD_N"/>
    <property type="match status" value="1"/>
</dbReference>
<proteinExistence type="predicted"/>